<proteinExistence type="predicted"/>
<feature type="region of interest" description="Disordered" evidence="1">
    <location>
        <begin position="23"/>
        <end position="43"/>
    </location>
</feature>
<comment type="caution">
    <text evidence="2">The sequence shown here is derived from an EMBL/GenBank/DDBJ whole genome shotgun (WGS) entry which is preliminary data.</text>
</comment>
<keyword evidence="3" id="KW-1185">Reference proteome</keyword>
<dbReference type="EMBL" id="JBHSDI010000060">
    <property type="protein sequence ID" value="MFC4260701.1"/>
    <property type="molecule type" value="Genomic_DNA"/>
</dbReference>
<name>A0ABV8QKI1_9GAMM</name>
<evidence type="ECO:0000256" key="1">
    <source>
        <dbReference type="SAM" id="MobiDB-lite"/>
    </source>
</evidence>
<accession>A0ABV8QKI1</accession>
<evidence type="ECO:0000313" key="3">
    <source>
        <dbReference type="Proteomes" id="UP001595798"/>
    </source>
</evidence>
<protein>
    <submittedName>
        <fullName evidence="2">Uncharacterized protein</fullName>
    </submittedName>
</protein>
<organism evidence="2 3">
    <name type="scientific">Marinobacter lacisalsi</name>
    <dbReference type="NCBI Taxonomy" id="475979"/>
    <lineage>
        <taxon>Bacteria</taxon>
        <taxon>Pseudomonadati</taxon>
        <taxon>Pseudomonadota</taxon>
        <taxon>Gammaproteobacteria</taxon>
        <taxon>Pseudomonadales</taxon>
        <taxon>Marinobacteraceae</taxon>
        <taxon>Marinobacter</taxon>
    </lineage>
</organism>
<reference evidence="3" key="1">
    <citation type="journal article" date="2019" name="Int. J. Syst. Evol. Microbiol.">
        <title>The Global Catalogue of Microorganisms (GCM) 10K type strain sequencing project: providing services to taxonomists for standard genome sequencing and annotation.</title>
        <authorList>
            <consortium name="The Broad Institute Genomics Platform"/>
            <consortium name="The Broad Institute Genome Sequencing Center for Infectious Disease"/>
            <person name="Wu L."/>
            <person name="Ma J."/>
        </authorList>
    </citation>
    <scope>NUCLEOTIDE SEQUENCE [LARGE SCALE GENOMIC DNA]</scope>
    <source>
        <strain evidence="3">CECT 7297</strain>
    </source>
</reference>
<gene>
    <name evidence="2" type="ORF">ACFOZ5_16925</name>
</gene>
<dbReference type="PROSITE" id="PS51257">
    <property type="entry name" value="PROKAR_LIPOPROTEIN"/>
    <property type="match status" value="1"/>
</dbReference>
<evidence type="ECO:0000313" key="2">
    <source>
        <dbReference type="EMBL" id="MFC4260701.1"/>
    </source>
</evidence>
<dbReference type="Proteomes" id="UP001595798">
    <property type="component" value="Unassembled WGS sequence"/>
</dbReference>
<sequence length="669" mass="71354">MEPIKHWLPALVASSALVLTGCGGSSGSSSSTPDDDTGDGGTEVTTIEGTAKAPAGSVAQLQPQSTLQIALNFLVPPAAAAITGLQPVDGADVELVRVDNNGDQIGDVLATDKTSITGVYTLEIPEGVSLAGNLVVRIQGSNAEMRSQVLEQDVDITPLSEYVLQRFIENGTELDTLNTDTVLTLRGKAEEFDIAATADLSSMLEKLDQEIGEFVDGQVDRITSDTADVTEIAGDWRGSALKFFLGDDDGDRSSGFFAAEAYGDNFTFSDQGNGVVTLTVDPRAEAEAQIRGQDGNAWLNYLPGLPETGDNESFSADYLAGGELYLETPFEENISSDGQSGSRFPPRVLRFQKALNTAAFFLVESDPLVRYLTDESGAVDPERKDGKEARYALETFVRLPESATAADMTGTFGRVYLGTYFENNVYEVENEHNEITFNGDSDSTIDIGTEQFMSLSRSFSSTTFSSDSSGAEAGVPFTLQADGSIDSIGGEPANVFVNEDFSIVLGGTFNGEDGSFAEISNTLMVRLPTDGAPDLAGRNYRVKFLAVEMYNTYGLNLARSRFDSTLSFGASATPSLDLNIERAEKYEGLTDLIEKSTETWTTSDLSVDIFSNGATSITINDDDGTGVTLAEGYLNHDGSIGIFRTSYDEDGDGSADPSELGLMVLVELP</sequence>
<dbReference type="RefSeq" id="WP_379889476.1">
    <property type="nucleotide sequence ID" value="NZ_JBHSDI010000060.1"/>
</dbReference>